<feature type="compositionally biased region" description="Low complexity" evidence="1">
    <location>
        <begin position="52"/>
        <end position="75"/>
    </location>
</feature>
<feature type="region of interest" description="Disordered" evidence="1">
    <location>
        <begin position="25"/>
        <end position="75"/>
    </location>
</feature>
<gene>
    <name evidence="2" type="ORF">KGD82_04230</name>
</gene>
<dbReference type="KEGG" id="nec:KGD82_04230"/>
<dbReference type="AlphaFoldDB" id="A0A975QL21"/>
<dbReference type="Proteomes" id="UP000682416">
    <property type="component" value="Chromosome"/>
</dbReference>
<name>A0A975QL21_9ACTN</name>
<dbReference type="PROSITE" id="PS51257">
    <property type="entry name" value="PROKAR_LIPOPROTEIN"/>
    <property type="match status" value="1"/>
</dbReference>
<dbReference type="EMBL" id="CP074402">
    <property type="protein sequence ID" value="QVJ02073.1"/>
    <property type="molecule type" value="Genomic_DNA"/>
</dbReference>
<reference evidence="2" key="1">
    <citation type="submission" date="2021-05" db="EMBL/GenBank/DDBJ databases">
        <authorList>
            <person name="Kaiqin L."/>
            <person name="Jian G."/>
        </authorList>
    </citation>
    <scope>NUCLEOTIDE SEQUENCE</scope>
    <source>
        <strain evidence="2">HDS5</strain>
    </source>
</reference>
<evidence type="ECO:0000313" key="3">
    <source>
        <dbReference type="Proteomes" id="UP000682416"/>
    </source>
</evidence>
<sequence>MYERIMSASKASATPCSAASAACSSRASSITSAGADSPITKRSRSRRPLTPPTSISVRTVTTRRGMGASGRRASR</sequence>
<feature type="compositionally biased region" description="Low complexity" evidence="1">
    <location>
        <begin position="25"/>
        <end position="35"/>
    </location>
</feature>
<accession>A0A975QL21</accession>
<proteinExistence type="predicted"/>
<evidence type="ECO:0000256" key="1">
    <source>
        <dbReference type="SAM" id="MobiDB-lite"/>
    </source>
</evidence>
<protein>
    <submittedName>
        <fullName evidence="2">Uncharacterized protein</fullName>
    </submittedName>
</protein>
<evidence type="ECO:0000313" key="2">
    <source>
        <dbReference type="EMBL" id="QVJ02073.1"/>
    </source>
</evidence>
<keyword evidence="3" id="KW-1185">Reference proteome</keyword>
<organism evidence="2 3">
    <name type="scientific">Nocardiopsis eucommiae</name>
    <dbReference type="NCBI Taxonomy" id="2831970"/>
    <lineage>
        <taxon>Bacteria</taxon>
        <taxon>Bacillati</taxon>
        <taxon>Actinomycetota</taxon>
        <taxon>Actinomycetes</taxon>
        <taxon>Streptosporangiales</taxon>
        <taxon>Nocardiopsidaceae</taxon>
        <taxon>Nocardiopsis</taxon>
    </lineage>
</organism>